<dbReference type="AlphaFoldDB" id="A0AB38T665"/>
<name>A0AB38T665_9HYPH</name>
<organism evidence="10 11">
    <name type="scientific">Mesorhizobium ciceri</name>
    <dbReference type="NCBI Taxonomy" id="39645"/>
    <lineage>
        <taxon>Bacteria</taxon>
        <taxon>Pseudomonadati</taxon>
        <taxon>Pseudomonadota</taxon>
        <taxon>Alphaproteobacteria</taxon>
        <taxon>Hyphomicrobiales</taxon>
        <taxon>Phyllobacteriaceae</taxon>
        <taxon>Mesorhizobium</taxon>
    </lineage>
</organism>
<dbReference type="Proteomes" id="UP001060070">
    <property type="component" value="Chromosome"/>
</dbReference>
<keyword evidence="4 7" id="KW-1133">Transmembrane helix</keyword>
<dbReference type="Pfam" id="PF03772">
    <property type="entry name" value="Competence"/>
    <property type="match status" value="1"/>
</dbReference>
<accession>A0AB38T665</accession>
<feature type="transmembrane region" description="Helical" evidence="7">
    <location>
        <begin position="337"/>
        <end position="366"/>
    </location>
</feature>
<dbReference type="RefSeq" id="WP_024503343.1">
    <property type="nucleotide sequence ID" value="NZ_CP088147.1"/>
</dbReference>
<feature type="transmembrane region" description="Helical" evidence="7">
    <location>
        <begin position="584"/>
        <end position="606"/>
    </location>
</feature>
<evidence type="ECO:0000256" key="3">
    <source>
        <dbReference type="ARBA" id="ARBA00022692"/>
    </source>
</evidence>
<dbReference type="InterPro" id="IPR025405">
    <property type="entry name" value="DUF4131"/>
</dbReference>
<keyword evidence="3 7" id="KW-0812">Transmembrane</keyword>
<reference evidence="10 11" key="1">
    <citation type="journal article" date="2022" name="Microbiol. Resour. Announc.">
        <title>Complete Genome Sequence of Mesorhizobium ciceri Strain R30, a Rhizobium Used as a Commercial Inoculant for Chickpea in Argentina.</title>
        <authorList>
            <person name="Foresto E."/>
            <person name="Revale S."/>
            <person name="Primo E."/>
            <person name="Nievas F."/>
            <person name="Carezzano E."/>
            <person name="Puente M."/>
            <person name="Alzari P."/>
            <person name="Mart M."/>
            <person name="Ben-Assaya M."/>
            <person name="Mornico D."/>
            <person name="Santoro M."/>
            <person name="Mart F."/>
            <person name="Giordano W."/>
            <person name="Bogino P."/>
        </authorList>
    </citation>
    <scope>NUCLEOTIDE SEQUENCE [LARGE SCALE GENOMIC DNA]</scope>
    <source>
        <strain evidence="10 11">R30</strain>
    </source>
</reference>
<dbReference type="PANTHER" id="PTHR30619">
    <property type="entry name" value="DNA INTERNALIZATION/COMPETENCE PROTEIN COMEC/REC2"/>
    <property type="match status" value="1"/>
</dbReference>
<dbReference type="GO" id="GO:0005886">
    <property type="term" value="C:plasma membrane"/>
    <property type="evidence" value="ECO:0007669"/>
    <property type="project" value="UniProtKB-SubCell"/>
</dbReference>
<dbReference type="InterPro" id="IPR052159">
    <property type="entry name" value="Competence_DNA_uptake"/>
</dbReference>
<gene>
    <name evidence="10" type="ORF">LRP29_21205</name>
</gene>
<dbReference type="PANTHER" id="PTHR30619:SF1">
    <property type="entry name" value="RECOMBINATION PROTEIN 2"/>
    <property type="match status" value="1"/>
</dbReference>
<feature type="transmembrane region" description="Helical" evidence="7">
    <location>
        <begin position="488"/>
        <end position="514"/>
    </location>
</feature>
<evidence type="ECO:0000259" key="8">
    <source>
        <dbReference type="Pfam" id="PF03772"/>
    </source>
</evidence>
<evidence type="ECO:0000256" key="1">
    <source>
        <dbReference type="ARBA" id="ARBA00004651"/>
    </source>
</evidence>
<dbReference type="NCBIfam" id="TIGR00360">
    <property type="entry name" value="ComEC_N-term"/>
    <property type="match status" value="1"/>
</dbReference>
<evidence type="ECO:0000256" key="6">
    <source>
        <dbReference type="SAM" id="MobiDB-lite"/>
    </source>
</evidence>
<feature type="transmembrane region" description="Helical" evidence="7">
    <location>
        <begin position="118"/>
        <end position="135"/>
    </location>
</feature>
<evidence type="ECO:0000256" key="7">
    <source>
        <dbReference type="SAM" id="Phobius"/>
    </source>
</evidence>
<feature type="transmembrane region" description="Helical" evidence="7">
    <location>
        <begin position="520"/>
        <end position="546"/>
    </location>
</feature>
<feature type="transmembrane region" description="Helical" evidence="7">
    <location>
        <begin position="93"/>
        <end position="112"/>
    </location>
</feature>
<feature type="compositionally biased region" description="Basic and acidic residues" evidence="6">
    <location>
        <begin position="800"/>
        <end position="811"/>
    </location>
</feature>
<keyword evidence="11" id="KW-1185">Reference proteome</keyword>
<evidence type="ECO:0000313" key="11">
    <source>
        <dbReference type="Proteomes" id="UP001060070"/>
    </source>
</evidence>
<comment type="subcellular location">
    <subcellularLocation>
        <location evidence="1">Cell membrane</location>
        <topology evidence="1">Multi-pass membrane protein</topology>
    </subcellularLocation>
</comment>
<evidence type="ECO:0000259" key="9">
    <source>
        <dbReference type="Pfam" id="PF13567"/>
    </source>
</evidence>
<feature type="transmembrane region" description="Helical" evidence="7">
    <location>
        <begin position="378"/>
        <end position="398"/>
    </location>
</feature>
<keyword evidence="2" id="KW-1003">Cell membrane</keyword>
<feature type="domain" description="DUF4131" evidence="9">
    <location>
        <begin position="122"/>
        <end position="266"/>
    </location>
</feature>
<evidence type="ECO:0000313" key="10">
    <source>
        <dbReference type="EMBL" id="UTU50001.1"/>
    </source>
</evidence>
<dbReference type="EMBL" id="CP088147">
    <property type="protein sequence ID" value="UTU50001.1"/>
    <property type="molecule type" value="Genomic_DNA"/>
</dbReference>
<dbReference type="InterPro" id="IPR004477">
    <property type="entry name" value="ComEC_N"/>
</dbReference>
<dbReference type="Pfam" id="PF13567">
    <property type="entry name" value="DUF4131"/>
    <property type="match status" value="1"/>
</dbReference>
<feature type="domain" description="ComEC/Rec2-related protein" evidence="8">
    <location>
        <begin position="316"/>
        <end position="606"/>
    </location>
</feature>
<evidence type="ECO:0000256" key="4">
    <source>
        <dbReference type="ARBA" id="ARBA00022989"/>
    </source>
</evidence>
<proteinExistence type="predicted"/>
<feature type="region of interest" description="Disordered" evidence="6">
    <location>
        <begin position="800"/>
        <end position="820"/>
    </location>
</feature>
<sequence>MAGRGWGSDQGEDAAIGVSERSLFAPLPASLLPPSPLVPDSGKLPLQTGVTASVPVAGTGRIVRVRRQIGLISLPRLRHSVNTAASLELDRGVAFLLVPVCLAIGAIGYFSLTAEPDFARPVAVVILTGICALVSRSWPKTHLCFMAALLCALGLLAAKVETWRAGTQMLGSEISTQVTGRVVSLDRMETGRIRLTIDVTSTARPKLRYAPERVRLSARKIPADVTAGSLITGYAKLLPPTGPVRPDSYDFSFDSYFAGIGGSGFFLGNPKLVVTDDGDMPLSARISSSVENAREGIADHIRASVGGAEGEIAAALIVGVRAGIPDDINEAMRRTGIYHIISISGLHMALVAGTIMGLLRGAFALFPDFSARRPVKKYAAAAALFSIAAYLVISGIVVAAERSFIMLAVMLIAVLFDRAALTMRNLAISAIAVIVVSPHEVVGPSFQMSFAATAALVGAYAGWADHRAGKARPPPPKRSLPGFLTRKFLLAAIGLAMTSIIAGSATTLFAIWHFQRVSPLSLFANLAVMPIVTVVMFLAVASALLMPFGLDWPALYLMGKGLTMMIAISGWISERSPVDGVGLISQQSVLLVAIALVIATMATTWLRLAALPFALAGLLTVSDTRTPDVLISEDARLVALPIGGGELAVSRQRPNEFTVDNWKRALTSETIVVPEVFDNSDGQFDVADAVELPPGSPFYCSSGVCVARHMSGAIIAYVEDRKDTWKACGFAELIVVNDATAYDACHNPLVLVITKRQLARKGSAAVFFDRQSATTPATISFAVDSPYRPWHTQRRYSREARGLAPFKKPEKPVVNPQPSQ</sequence>
<protein>
    <submittedName>
        <fullName evidence="10">ComEC/Rec2 family competence protein</fullName>
    </submittedName>
</protein>
<keyword evidence="5 7" id="KW-0472">Membrane</keyword>
<feature type="transmembrane region" description="Helical" evidence="7">
    <location>
        <begin position="553"/>
        <end position="572"/>
    </location>
</feature>
<evidence type="ECO:0000256" key="5">
    <source>
        <dbReference type="ARBA" id="ARBA00023136"/>
    </source>
</evidence>
<evidence type="ECO:0000256" key="2">
    <source>
        <dbReference type="ARBA" id="ARBA00022475"/>
    </source>
</evidence>